<proteinExistence type="predicted"/>
<dbReference type="InterPro" id="IPR025284">
    <property type="entry name" value="DUF4144"/>
</dbReference>
<evidence type="ECO:0000313" key="1">
    <source>
        <dbReference type="EMBL" id="MFC0047516.1"/>
    </source>
</evidence>
<protein>
    <submittedName>
        <fullName evidence="1">DUF4144 family protein</fullName>
    </submittedName>
</protein>
<dbReference type="Pfam" id="PF13642">
    <property type="entry name" value="DUF4144"/>
    <property type="match status" value="1"/>
</dbReference>
<reference evidence="1 2" key="1">
    <citation type="submission" date="2024-09" db="EMBL/GenBank/DDBJ databases">
        <authorList>
            <person name="Sun Q."/>
            <person name="Mori K."/>
        </authorList>
    </citation>
    <scope>NUCLEOTIDE SEQUENCE [LARGE SCALE GENOMIC DNA]</scope>
    <source>
        <strain evidence="1 2">KCTC 23315</strain>
    </source>
</reference>
<comment type="caution">
    <text evidence="1">The sequence shown here is derived from an EMBL/GenBank/DDBJ whole genome shotgun (WGS) entry which is preliminary data.</text>
</comment>
<keyword evidence="2" id="KW-1185">Reference proteome</keyword>
<evidence type="ECO:0000313" key="2">
    <source>
        <dbReference type="Proteomes" id="UP001589813"/>
    </source>
</evidence>
<organism evidence="1 2">
    <name type="scientific">Rheinheimera tilapiae</name>
    <dbReference type="NCBI Taxonomy" id="875043"/>
    <lineage>
        <taxon>Bacteria</taxon>
        <taxon>Pseudomonadati</taxon>
        <taxon>Pseudomonadota</taxon>
        <taxon>Gammaproteobacteria</taxon>
        <taxon>Chromatiales</taxon>
        <taxon>Chromatiaceae</taxon>
        <taxon>Rheinheimera</taxon>
    </lineage>
</organism>
<sequence>MNDIQFPALFCYSGADEMLRLDNLAALQSLLADTHAMLPDADYIIDSLGTEWLFNNEGVPYPTTRRWSLPQLIARVQQHFFAQAQSCVSKIQAADLKSLILMISHDEEL</sequence>
<gene>
    <name evidence="1" type="ORF">ACFFJP_04310</name>
</gene>
<dbReference type="Gene3D" id="2.40.10.320">
    <property type="entry name" value="Uncharacterised protein PF13642 yp_926445, N-terminal domain"/>
    <property type="match status" value="1"/>
</dbReference>
<dbReference type="RefSeq" id="WP_377240881.1">
    <property type="nucleotide sequence ID" value="NZ_JBHLXP010000001.1"/>
</dbReference>
<name>A0ABV6B9G3_9GAMM</name>
<dbReference type="EMBL" id="JBHLXP010000001">
    <property type="protein sequence ID" value="MFC0047516.1"/>
    <property type="molecule type" value="Genomic_DNA"/>
</dbReference>
<accession>A0ABV6B9G3</accession>
<dbReference type="Proteomes" id="UP001589813">
    <property type="component" value="Unassembled WGS sequence"/>
</dbReference>